<dbReference type="InterPro" id="IPR000182">
    <property type="entry name" value="GNAT_dom"/>
</dbReference>
<dbReference type="PANTHER" id="PTHR43800">
    <property type="entry name" value="PEPTIDYL-LYSINE N-ACETYLTRANSFERASE YJAB"/>
    <property type="match status" value="1"/>
</dbReference>
<dbReference type="EMBL" id="CP050253">
    <property type="protein sequence ID" value="QIQ20556.1"/>
    <property type="molecule type" value="Genomic_DNA"/>
</dbReference>
<feature type="domain" description="N-acetyltransferase" evidence="3">
    <location>
        <begin position="1"/>
        <end position="147"/>
    </location>
</feature>
<dbReference type="InterPro" id="IPR016181">
    <property type="entry name" value="Acyl_CoA_acyltransferase"/>
</dbReference>
<dbReference type="AlphaFoldDB" id="A0A6G9I8L7"/>
<accession>A0A6G9I8L7</accession>
<dbReference type="GO" id="GO:0016747">
    <property type="term" value="F:acyltransferase activity, transferring groups other than amino-acyl groups"/>
    <property type="evidence" value="ECO:0007669"/>
    <property type="project" value="InterPro"/>
</dbReference>
<dbReference type="RefSeq" id="WP_166914435.1">
    <property type="nucleotide sequence ID" value="NZ_CP050253.1"/>
</dbReference>
<keyword evidence="1 4" id="KW-0808">Transferase</keyword>
<keyword evidence="5" id="KW-1185">Reference proteome</keyword>
<name>A0A6G9I8L7_9GAMM</name>
<dbReference type="KEGG" id="orb:IPMB12_01985"/>
<evidence type="ECO:0000313" key="4">
    <source>
        <dbReference type="EMBL" id="QIQ20556.1"/>
    </source>
</evidence>
<evidence type="ECO:0000313" key="5">
    <source>
        <dbReference type="Proteomes" id="UP000501168"/>
    </source>
</evidence>
<protein>
    <submittedName>
        <fullName evidence="4">GNAT family N-acetyltransferase</fullName>
    </submittedName>
</protein>
<organism evidence="4 5">
    <name type="scientific">Zophobihabitans entericus</name>
    <dbReference type="NCBI Taxonomy" id="1635327"/>
    <lineage>
        <taxon>Bacteria</taxon>
        <taxon>Pseudomonadati</taxon>
        <taxon>Pseudomonadota</taxon>
        <taxon>Gammaproteobacteria</taxon>
        <taxon>Orbales</taxon>
        <taxon>Orbaceae</taxon>
        <taxon>Zophobihabitans</taxon>
    </lineage>
</organism>
<dbReference type="CDD" id="cd04301">
    <property type="entry name" value="NAT_SF"/>
    <property type="match status" value="1"/>
</dbReference>
<dbReference type="Proteomes" id="UP000501168">
    <property type="component" value="Chromosome"/>
</dbReference>
<gene>
    <name evidence="4" type="ORF">IPMB12_01985</name>
</gene>
<evidence type="ECO:0000256" key="1">
    <source>
        <dbReference type="ARBA" id="ARBA00022679"/>
    </source>
</evidence>
<keyword evidence="2" id="KW-0012">Acyltransferase</keyword>
<dbReference type="PANTHER" id="PTHR43800:SF1">
    <property type="entry name" value="PEPTIDYL-LYSINE N-ACETYLTRANSFERASE YJAB"/>
    <property type="match status" value="1"/>
</dbReference>
<dbReference type="Gene3D" id="3.40.630.30">
    <property type="match status" value="1"/>
</dbReference>
<proteinExistence type="predicted"/>
<dbReference type="Pfam" id="PF13508">
    <property type="entry name" value="Acetyltransf_7"/>
    <property type="match status" value="1"/>
</dbReference>
<dbReference type="InParanoid" id="A0A6G9I8L7"/>
<sequence>METTAAKVFESLPDHFLAKLPDTIAGNDLDIYRQSILKNECWVALHKSIIIGFICTEQIESENTIHIKELDVDFDYQGKGVGKQLLQFIITQARTDNKKVTLTTFKNVPWNAPLYTKFGFHILGESELNLRLITILEKETELGLPKEERCAMRLESDTVN</sequence>
<dbReference type="SUPFAM" id="SSF55729">
    <property type="entry name" value="Acyl-CoA N-acyltransferases (Nat)"/>
    <property type="match status" value="1"/>
</dbReference>
<reference evidence="4 5" key="1">
    <citation type="submission" date="2020-03" db="EMBL/GenBank/DDBJ databases">
        <title>Complete genome sequence of Orbus sp. IPMB12 (BCRC 80908).</title>
        <authorList>
            <person name="Lo W.-S."/>
            <person name="Chang T.-H."/>
            <person name="Kuo C.-H."/>
        </authorList>
    </citation>
    <scope>NUCLEOTIDE SEQUENCE [LARGE SCALE GENOMIC DNA]</scope>
    <source>
        <strain evidence="4 5">IPMB12</strain>
    </source>
</reference>
<dbReference type="PROSITE" id="PS51186">
    <property type="entry name" value="GNAT"/>
    <property type="match status" value="1"/>
</dbReference>
<evidence type="ECO:0000259" key="3">
    <source>
        <dbReference type="PROSITE" id="PS51186"/>
    </source>
</evidence>
<evidence type="ECO:0000256" key="2">
    <source>
        <dbReference type="ARBA" id="ARBA00023315"/>
    </source>
</evidence>